<accession>A0A557STQ2</accession>
<dbReference type="OrthoDB" id="373486at2157"/>
<dbReference type="RefSeq" id="WP_144732304.1">
    <property type="nucleotide sequence ID" value="NZ_ML675586.1"/>
</dbReference>
<proteinExistence type="predicted"/>
<dbReference type="Proteomes" id="UP000315289">
    <property type="component" value="Unassembled WGS sequence"/>
</dbReference>
<evidence type="ECO:0000313" key="1">
    <source>
        <dbReference type="EMBL" id="TVP39986.1"/>
    </source>
</evidence>
<protein>
    <submittedName>
        <fullName evidence="1">Uncharacterized protein</fullName>
    </submittedName>
</protein>
<name>A0A557STQ2_9ARCH</name>
<keyword evidence="2" id="KW-1185">Reference proteome</keyword>
<gene>
    <name evidence="1" type="ORF">NARC_100048</name>
</gene>
<organism evidence="1 2">
    <name type="scientific">Candidatus Nitrosocosmicus arcticus</name>
    <dbReference type="NCBI Taxonomy" id="2035267"/>
    <lineage>
        <taxon>Archaea</taxon>
        <taxon>Nitrososphaerota</taxon>
        <taxon>Nitrososphaeria</taxon>
        <taxon>Nitrososphaerales</taxon>
        <taxon>Nitrososphaeraceae</taxon>
        <taxon>Candidatus Nitrosocosmicus</taxon>
    </lineage>
</organism>
<reference evidence="1 2" key="1">
    <citation type="journal article" date="2019" name="Front. Microbiol.">
        <title>Ammonia Oxidation by the Arctic Terrestrial Thaumarchaeote Candidatus Nitrosocosmicus arcticus Is Stimulated by Increasing Temperatures.</title>
        <authorList>
            <person name="Alves R.J.E."/>
            <person name="Kerou M."/>
            <person name="Zappe A."/>
            <person name="Bittner R."/>
            <person name="Abby S.S."/>
            <person name="Schmidt H.A."/>
            <person name="Pfeifer K."/>
            <person name="Schleper C."/>
        </authorList>
    </citation>
    <scope>NUCLEOTIDE SEQUENCE [LARGE SCALE GENOMIC DNA]</scope>
    <source>
        <strain evidence="1 2">Kfb</strain>
    </source>
</reference>
<dbReference type="EMBL" id="VOAH01000010">
    <property type="protein sequence ID" value="TVP39986.1"/>
    <property type="molecule type" value="Genomic_DNA"/>
</dbReference>
<dbReference type="AlphaFoldDB" id="A0A557STQ2"/>
<comment type="caution">
    <text evidence="1">The sequence shown here is derived from an EMBL/GenBank/DDBJ whole genome shotgun (WGS) entry which is preliminary data.</text>
</comment>
<evidence type="ECO:0000313" key="2">
    <source>
        <dbReference type="Proteomes" id="UP000315289"/>
    </source>
</evidence>
<sequence>MKNYEFVRMWVLFHLGYLKSTEKVSESDEVKSFTLIDIWRLLKLSLVYDYPTILELWKLLEDLQHDGLIHIDEDAILSKSHLSITSKGLSFLMNVLKESKTNSDVNKIKERLYDLWAREARLKTPFAPFSLISKEAIKERLEKYLKEIEQGKK</sequence>